<sequence length="77" mass="9008">MRNWESVNDQIREGSPNFTWTGIKSCNFVCIMKTNETYYCNDVLNVIALHFLREEMKTKLDRGELNSSSGNFRDLLL</sequence>
<reference evidence="1 2" key="1">
    <citation type="journal article" date="2024" name="Ann. Entomol. Soc. Am.">
        <title>Genomic analyses of the southern and eastern yellowjacket wasps (Hymenoptera: Vespidae) reveal evolutionary signatures of social life.</title>
        <authorList>
            <person name="Catto M.A."/>
            <person name="Caine P.B."/>
            <person name="Orr S.E."/>
            <person name="Hunt B.G."/>
            <person name="Goodisman M.A.D."/>
        </authorList>
    </citation>
    <scope>NUCLEOTIDE SEQUENCE [LARGE SCALE GENOMIC DNA]</scope>
    <source>
        <strain evidence="1">232</strain>
        <tissue evidence="1">Head and thorax</tissue>
    </source>
</reference>
<accession>A0ABD2CH52</accession>
<dbReference type="EMBL" id="JAYRBN010000050">
    <property type="protein sequence ID" value="KAL2744390.1"/>
    <property type="molecule type" value="Genomic_DNA"/>
</dbReference>
<name>A0ABD2CH52_VESMC</name>
<evidence type="ECO:0000313" key="1">
    <source>
        <dbReference type="EMBL" id="KAL2744390.1"/>
    </source>
</evidence>
<dbReference type="AlphaFoldDB" id="A0ABD2CH52"/>
<dbReference type="Proteomes" id="UP001607303">
    <property type="component" value="Unassembled WGS sequence"/>
</dbReference>
<feature type="non-terminal residue" evidence="1">
    <location>
        <position position="77"/>
    </location>
</feature>
<keyword evidence="2" id="KW-1185">Reference proteome</keyword>
<protein>
    <submittedName>
        <fullName evidence="1">Uncharacterized protein</fullName>
    </submittedName>
</protein>
<organism evidence="1 2">
    <name type="scientific">Vespula maculifrons</name>
    <name type="common">Eastern yellow jacket</name>
    <name type="synonym">Wasp</name>
    <dbReference type="NCBI Taxonomy" id="7453"/>
    <lineage>
        <taxon>Eukaryota</taxon>
        <taxon>Metazoa</taxon>
        <taxon>Ecdysozoa</taxon>
        <taxon>Arthropoda</taxon>
        <taxon>Hexapoda</taxon>
        <taxon>Insecta</taxon>
        <taxon>Pterygota</taxon>
        <taxon>Neoptera</taxon>
        <taxon>Endopterygota</taxon>
        <taxon>Hymenoptera</taxon>
        <taxon>Apocrita</taxon>
        <taxon>Aculeata</taxon>
        <taxon>Vespoidea</taxon>
        <taxon>Vespidae</taxon>
        <taxon>Vespinae</taxon>
        <taxon>Vespula</taxon>
    </lineage>
</organism>
<proteinExistence type="predicted"/>
<gene>
    <name evidence="1" type="ORF">V1477_006932</name>
</gene>
<comment type="caution">
    <text evidence="1">The sequence shown here is derived from an EMBL/GenBank/DDBJ whole genome shotgun (WGS) entry which is preliminary data.</text>
</comment>
<evidence type="ECO:0000313" key="2">
    <source>
        <dbReference type="Proteomes" id="UP001607303"/>
    </source>
</evidence>